<reference evidence="7" key="1">
    <citation type="submission" date="2020-10" db="EMBL/GenBank/DDBJ databases">
        <authorList>
            <person name="Han B."/>
            <person name="Lu T."/>
            <person name="Zhao Q."/>
            <person name="Huang X."/>
            <person name="Zhao Y."/>
        </authorList>
    </citation>
    <scope>NUCLEOTIDE SEQUENCE</scope>
</reference>
<dbReference type="OrthoDB" id="693762at2759"/>
<dbReference type="AlphaFoldDB" id="A0A811N0K3"/>
<evidence type="ECO:0000256" key="2">
    <source>
        <dbReference type="ARBA" id="ARBA00023125"/>
    </source>
</evidence>
<dbReference type="GO" id="GO:0003677">
    <property type="term" value="F:DNA binding"/>
    <property type="evidence" value="ECO:0007669"/>
    <property type="project" value="UniProtKB-KW"/>
</dbReference>
<dbReference type="Gene3D" id="2.170.150.80">
    <property type="entry name" value="NAC domain"/>
    <property type="match status" value="1"/>
</dbReference>
<accession>A0A811N0K3</accession>
<dbReference type="Proteomes" id="UP000604825">
    <property type="component" value="Unassembled WGS sequence"/>
</dbReference>
<dbReference type="InterPro" id="IPR036093">
    <property type="entry name" value="NAC_dom_sf"/>
</dbReference>
<dbReference type="InterPro" id="IPR003441">
    <property type="entry name" value="NAC-dom"/>
</dbReference>
<keyword evidence="1" id="KW-0805">Transcription regulation</keyword>
<evidence type="ECO:0000256" key="5">
    <source>
        <dbReference type="SAM" id="MobiDB-lite"/>
    </source>
</evidence>
<sequence length="377" mass="41328">MASDLFLQLRLTAGVDKGVWFFFTAGNSKASARSGSRLRNRARTVLGVDGRKKGAWHTEGGKKPVPGTAGGYFQKMSYEEVTPSGSVVKPGWLMVEYAIEEEHGGGAMVLCKVYKSPRGPGSDVSSSRKRKAACVVEQPVVEQMQRPCKRTNEEHMFLVGNLLHKDLTATNYYTAAPAYQETEHVLGSGESAASADQCTRKTDQLPDEGQPRIQEDARDELTRFWESLATCHDETALDYPVQKDQPVAPCSPQTEDEDDVMEISFEEFKGSSSLIAVPRPCAAQPEDAAVSCIQMSEQKVLQADDGDEIEFTFEELMTGSSTPGGYSTMSSPRTLTDDDEDDDDMRGLACPPMDYAILEALMELGPAIMEEDFICDL</sequence>
<keyword evidence="4" id="KW-0539">Nucleus</keyword>
<dbReference type="SUPFAM" id="SSF101941">
    <property type="entry name" value="NAC domain"/>
    <property type="match status" value="1"/>
</dbReference>
<feature type="compositionally biased region" description="Polar residues" evidence="5">
    <location>
        <begin position="318"/>
        <end position="334"/>
    </location>
</feature>
<proteinExistence type="predicted"/>
<evidence type="ECO:0000259" key="6">
    <source>
        <dbReference type="PROSITE" id="PS51005"/>
    </source>
</evidence>
<keyword evidence="8" id="KW-1185">Reference proteome</keyword>
<name>A0A811N0K3_9POAL</name>
<keyword evidence="3" id="KW-0804">Transcription</keyword>
<evidence type="ECO:0000256" key="4">
    <source>
        <dbReference type="ARBA" id="ARBA00023242"/>
    </source>
</evidence>
<dbReference type="GO" id="GO:0006355">
    <property type="term" value="P:regulation of DNA-templated transcription"/>
    <property type="evidence" value="ECO:0007669"/>
    <property type="project" value="InterPro"/>
</dbReference>
<gene>
    <name evidence="7" type="ORF">NCGR_LOCUS10372</name>
</gene>
<evidence type="ECO:0000256" key="1">
    <source>
        <dbReference type="ARBA" id="ARBA00023015"/>
    </source>
</evidence>
<keyword evidence="2" id="KW-0238">DNA-binding</keyword>
<comment type="caution">
    <text evidence="7">The sequence shown here is derived from an EMBL/GenBank/DDBJ whole genome shotgun (WGS) entry which is preliminary data.</text>
</comment>
<feature type="domain" description="NAC" evidence="6">
    <location>
        <begin position="1"/>
        <end position="116"/>
    </location>
</feature>
<evidence type="ECO:0000256" key="3">
    <source>
        <dbReference type="ARBA" id="ARBA00023163"/>
    </source>
</evidence>
<protein>
    <recommendedName>
        <fullName evidence="6">NAC domain-containing protein</fullName>
    </recommendedName>
</protein>
<feature type="region of interest" description="Disordered" evidence="5">
    <location>
        <begin position="186"/>
        <end position="210"/>
    </location>
</feature>
<feature type="compositionally biased region" description="Basic and acidic residues" evidence="5">
    <location>
        <begin position="198"/>
        <end position="210"/>
    </location>
</feature>
<organism evidence="7 8">
    <name type="scientific">Miscanthus lutarioriparius</name>
    <dbReference type="NCBI Taxonomy" id="422564"/>
    <lineage>
        <taxon>Eukaryota</taxon>
        <taxon>Viridiplantae</taxon>
        <taxon>Streptophyta</taxon>
        <taxon>Embryophyta</taxon>
        <taxon>Tracheophyta</taxon>
        <taxon>Spermatophyta</taxon>
        <taxon>Magnoliopsida</taxon>
        <taxon>Liliopsida</taxon>
        <taxon>Poales</taxon>
        <taxon>Poaceae</taxon>
        <taxon>PACMAD clade</taxon>
        <taxon>Panicoideae</taxon>
        <taxon>Andropogonodae</taxon>
        <taxon>Andropogoneae</taxon>
        <taxon>Saccharinae</taxon>
        <taxon>Miscanthus</taxon>
    </lineage>
</organism>
<dbReference type="Pfam" id="PF02365">
    <property type="entry name" value="NAM"/>
    <property type="match status" value="1"/>
</dbReference>
<feature type="region of interest" description="Disordered" evidence="5">
    <location>
        <begin position="318"/>
        <end position="342"/>
    </location>
</feature>
<evidence type="ECO:0000313" key="7">
    <source>
        <dbReference type="EMBL" id="CAD6215096.1"/>
    </source>
</evidence>
<evidence type="ECO:0000313" key="8">
    <source>
        <dbReference type="Proteomes" id="UP000604825"/>
    </source>
</evidence>
<dbReference type="PROSITE" id="PS51005">
    <property type="entry name" value="NAC"/>
    <property type="match status" value="1"/>
</dbReference>
<dbReference type="EMBL" id="CAJGYO010000002">
    <property type="protein sequence ID" value="CAD6215096.1"/>
    <property type="molecule type" value="Genomic_DNA"/>
</dbReference>